<sequence length="288" mass="31484">MTTLTAAAPRISALYIYPIKSAGGVSLQHSEIGPRGLMHDRRWMVIDAAGKPVTQREFATMRLMDVALIPDGLHVTAPGMPALAVPWQPQGHSRAVDMWGDPLAALTVSAQATAWVSTYLGSDLDLVYLPDEAERWQPDYKPFGSLLSFVDGNPFHLISEASLADFNKHLSRPVGHAEFRPNLVISGGSAYAEDFWRRIRIGPVEGEGVDYEVVESCARCVILNTLPDGTRGSEVLKTLARVRRHGQSAIFGQHLVQDAPYDARTGKIHVGDVVQVVEMAATVNPVYY</sequence>
<dbReference type="SUPFAM" id="SSF50800">
    <property type="entry name" value="PK beta-barrel domain-like"/>
    <property type="match status" value="1"/>
</dbReference>
<dbReference type="RefSeq" id="WP_317640798.1">
    <property type="nucleotide sequence ID" value="NZ_JAPMIV010000027.1"/>
</dbReference>
<dbReference type="PROSITE" id="PS51340">
    <property type="entry name" value="MOSC"/>
    <property type="match status" value="1"/>
</dbReference>
<dbReference type="PANTHER" id="PTHR14237">
    <property type="entry name" value="MOLYBDOPTERIN COFACTOR SULFURASE MOSC"/>
    <property type="match status" value="1"/>
</dbReference>
<gene>
    <name evidence="2" type="ORF">ORD21_12725</name>
</gene>
<dbReference type="InterPro" id="IPR005302">
    <property type="entry name" value="MoCF_Sase_C"/>
</dbReference>
<organism evidence="2 3">
    <name type="scientific">Deinococcus arenicola</name>
    <dbReference type="NCBI Taxonomy" id="2994950"/>
    <lineage>
        <taxon>Bacteria</taxon>
        <taxon>Thermotogati</taxon>
        <taxon>Deinococcota</taxon>
        <taxon>Deinococci</taxon>
        <taxon>Deinococcales</taxon>
        <taxon>Deinococcaceae</taxon>
        <taxon>Deinococcus</taxon>
    </lineage>
</organism>
<evidence type="ECO:0000313" key="2">
    <source>
        <dbReference type="EMBL" id="MDV6375456.1"/>
    </source>
</evidence>
<feature type="domain" description="MOSC" evidence="1">
    <location>
        <begin position="124"/>
        <end position="277"/>
    </location>
</feature>
<dbReference type="Pfam" id="PF03476">
    <property type="entry name" value="MOSC_N"/>
    <property type="match status" value="1"/>
</dbReference>
<evidence type="ECO:0000313" key="3">
    <source>
        <dbReference type="Proteomes" id="UP001276150"/>
    </source>
</evidence>
<protein>
    <submittedName>
        <fullName evidence="2">MOSC N-terminal beta barrel domain-containing protein</fullName>
    </submittedName>
</protein>
<evidence type="ECO:0000259" key="1">
    <source>
        <dbReference type="PROSITE" id="PS51340"/>
    </source>
</evidence>
<keyword evidence="3" id="KW-1185">Reference proteome</keyword>
<dbReference type="InterPro" id="IPR005303">
    <property type="entry name" value="MOCOS_middle"/>
</dbReference>
<accession>A0ABU4DSP7</accession>
<dbReference type="InterPro" id="IPR011037">
    <property type="entry name" value="Pyrv_Knase-like_insert_dom_sf"/>
</dbReference>
<dbReference type="EMBL" id="JAPMIV010000027">
    <property type="protein sequence ID" value="MDV6375456.1"/>
    <property type="molecule type" value="Genomic_DNA"/>
</dbReference>
<reference evidence="2 3" key="1">
    <citation type="submission" date="2022-11" db="EMBL/GenBank/DDBJ databases">
        <title>Deinococcus ZS9-10, Low Temperature and Draught-tolerating, UV-resistant Bacteria from Continental Antarctica.</title>
        <authorList>
            <person name="Cheng L."/>
        </authorList>
    </citation>
    <scope>NUCLEOTIDE SEQUENCE [LARGE SCALE GENOMIC DNA]</scope>
    <source>
        <strain evidence="2 3">ZS9-10</strain>
    </source>
</reference>
<dbReference type="Proteomes" id="UP001276150">
    <property type="component" value="Unassembled WGS sequence"/>
</dbReference>
<dbReference type="PANTHER" id="PTHR14237:SF19">
    <property type="entry name" value="MITOCHONDRIAL AMIDOXIME REDUCING COMPONENT 1"/>
    <property type="match status" value="1"/>
</dbReference>
<proteinExistence type="predicted"/>
<comment type="caution">
    <text evidence="2">The sequence shown here is derived from an EMBL/GenBank/DDBJ whole genome shotgun (WGS) entry which is preliminary data.</text>
</comment>
<dbReference type="SUPFAM" id="SSF141673">
    <property type="entry name" value="MOSC N-terminal domain-like"/>
    <property type="match status" value="1"/>
</dbReference>
<dbReference type="Pfam" id="PF03473">
    <property type="entry name" value="MOSC"/>
    <property type="match status" value="1"/>
</dbReference>
<name>A0ABU4DSP7_9DEIO</name>